<sequence>MQELNNKVLDWAKDKGILDNSDPLKQLKKTFEEVAELICALIDKDEAETKDAIGDVNVTLIILKKLAEAKQVDGDLANSRVFMAINWIVEIFSKVTKNKDVGLDIIRAQEMLNRVAQENGLTLEQCTQSAYEVISKRTGAMQNGVFVKDAEPVAGIPEPVKPKTFIKTKKRG</sequence>
<evidence type="ECO:0000313" key="1">
    <source>
        <dbReference type="EMBL" id="SUJ18728.1"/>
    </source>
</evidence>
<evidence type="ECO:0000313" key="2">
    <source>
        <dbReference type="Proteomes" id="UP000254893"/>
    </source>
</evidence>
<organism evidence="1 2">
    <name type="scientific">Sphingobacterium spiritivorum</name>
    <name type="common">Flavobacterium spiritivorum</name>
    <dbReference type="NCBI Taxonomy" id="258"/>
    <lineage>
        <taxon>Bacteria</taxon>
        <taxon>Pseudomonadati</taxon>
        <taxon>Bacteroidota</taxon>
        <taxon>Sphingobacteriia</taxon>
        <taxon>Sphingobacteriales</taxon>
        <taxon>Sphingobacteriaceae</taxon>
        <taxon>Sphingobacterium</taxon>
    </lineage>
</organism>
<protein>
    <submittedName>
        <fullName evidence="1">Uncharacterized protein</fullName>
    </submittedName>
</protein>
<proteinExistence type="predicted"/>
<dbReference type="Proteomes" id="UP000254893">
    <property type="component" value="Unassembled WGS sequence"/>
</dbReference>
<dbReference type="EMBL" id="UGYW01000002">
    <property type="protein sequence ID" value="SUJ18728.1"/>
    <property type="molecule type" value="Genomic_DNA"/>
</dbReference>
<accession>A0A380CG60</accession>
<dbReference type="Gene3D" id="1.10.287.1080">
    <property type="entry name" value="MazG-like"/>
    <property type="match status" value="1"/>
</dbReference>
<reference evidence="1 2" key="1">
    <citation type="submission" date="2018-06" db="EMBL/GenBank/DDBJ databases">
        <authorList>
            <consortium name="Pathogen Informatics"/>
            <person name="Doyle S."/>
        </authorList>
    </citation>
    <scope>NUCLEOTIDE SEQUENCE [LARGE SCALE GENOMIC DNA]</scope>
    <source>
        <strain evidence="1 2">NCTC11388</strain>
    </source>
</reference>
<dbReference type="CDD" id="cd11540">
    <property type="entry name" value="NTP-PPase_u3"/>
    <property type="match status" value="1"/>
</dbReference>
<name>A0A380CG60_SPHSI</name>
<dbReference type="SUPFAM" id="SSF101386">
    <property type="entry name" value="all-alpha NTP pyrophosphatases"/>
    <property type="match status" value="1"/>
</dbReference>
<dbReference type="AlphaFoldDB" id="A0A380CG60"/>
<gene>
    <name evidence="1" type="ORF">NCTC11388_02795</name>
</gene>
<dbReference type="RefSeq" id="WP_115170533.1">
    <property type="nucleotide sequence ID" value="NZ_UGYW01000002.1"/>
</dbReference>